<sequence>MNKFYYGLILIGLTAFAAFTYLPSLHGSGNALVFDKQTLRFYVQPYSYSESITHRLIGGGYCSIHWGVRHNLTGLADMYLYPNGPSTAFPTPTDNITAFPQSLINNCDSNAT</sequence>
<evidence type="ECO:0000313" key="2">
    <source>
        <dbReference type="Proteomes" id="UP000034600"/>
    </source>
</evidence>
<protein>
    <submittedName>
        <fullName evidence="1">Uncharacterized protein</fullName>
    </submittedName>
</protein>
<name>A0A0G1UWB4_9BACT</name>
<reference evidence="1 2" key="1">
    <citation type="journal article" date="2015" name="Nature">
        <title>rRNA introns, odd ribosomes, and small enigmatic genomes across a large radiation of phyla.</title>
        <authorList>
            <person name="Brown C.T."/>
            <person name="Hug L.A."/>
            <person name="Thomas B.C."/>
            <person name="Sharon I."/>
            <person name="Castelle C.J."/>
            <person name="Singh A."/>
            <person name="Wilkins M.J."/>
            <person name="Williams K.H."/>
            <person name="Banfield J.F."/>
        </authorList>
    </citation>
    <scope>NUCLEOTIDE SEQUENCE [LARGE SCALE GENOMIC DNA]</scope>
</reference>
<gene>
    <name evidence="1" type="ORF">UY32_C0028G0010</name>
</gene>
<dbReference type="EMBL" id="LCPO01000028">
    <property type="protein sequence ID" value="KKU98351.1"/>
    <property type="molecule type" value="Genomic_DNA"/>
</dbReference>
<organism evidence="1 2">
    <name type="scientific">Candidatus Jorgensenbacteria bacterium GW2011_GWC1_48_8</name>
    <dbReference type="NCBI Taxonomy" id="1618666"/>
    <lineage>
        <taxon>Bacteria</taxon>
        <taxon>Candidatus Joergenseniibacteriota</taxon>
    </lineage>
</organism>
<comment type="caution">
    <text evidence="1">The sequence shown here is derived from an EMBL/GenBank/DDBJ whole genome shotgun (WGS) entry which is preliminary data.</text>
</comment>
<proteinExistence type="predicted"/>
<evidence type="ECO:0000313" key="1">
    <source>
        <dbReference type="EMBL" id="KKU98351.1"/>
    </source>
</evidence>
<accession>A0A0G1UWB4</accession>
<dbReference type="AlphaFoldDB" id="A0A0G1UWB4"/>
<dbReference type="Proteomes" id="UP000034600">
    <property type="component" value="Unassembled WGS sequence"/>
</dbReference>